<dbReference type="Pfam" id="PF13727">
    <property type="entry name" value="CoA_binding_3"/>
    <property type="match status" value="1"/>
</dbReference>
<dbReference type="InterPro" id="IPR036291">
    <property type="entry name" value="NAD(P)-bd_dom_sf"/>
</dbReference>
<comment type="similarity">
    <text evidence="1">Belongs to the polysaccharide synthase family.</text>
</comment>
<feature type="transmembrane region" description="Helical" evidence="3">
    <location>
        <begin position="109"/>
        <end position="132"/>
    </location>
</feature>
<feature type="compositionally biased region" description="Basic and acidic residues" evidence="2">
    <location>
        <begin position="653"/>
        <end position="663"/>
    </location>
</feature>
<evidence type="ECO:0000313" key="6">
    <source>
        <dbReference type="Proteomes" id="UP001162891"/>
    </source>
</evidence>
<gene>
    <name evidence="5" type="ORF">AMOR_45230</name>
</gene>
<dbReference type="EMBL" id="AP025591">
    <property type="protein sequence ID" value="BDG05527.1"/>
    <property type="molecule type" value="Genomic_DNA"/>
</dbReference>
<dbReference type="CDD" id="cd05237">
    <property type="entry name" value="UDP_invert_4-6DH_SDR_e"/>
    <property type="match status" value="1"/>
</dbReference>
<evidence type="ECO:0000256" key="3">
    <source>
        <dbReference type="SAM" id="Phobius"/>
    </source>
</evidence>
<name>A0ABM7X182_9BACT</name>
<evidence type="ECO:0000256" key="1">
    <source>
        <dbReference type="ARBA" id="ARBA00007430"/>
    </source>
</evidence>
<reference evidence="6" key="1">
    <citation type="journal article" date="2022" name="Int. J. Syst. Evol. Microbiol.">
        <title>Anaeromyxobacter oryzae sp. nov., Anaeromyxobacter diazotrophicus sp. nov. and Anaeromyxobacter paludicola sp. nov., isolated from paddy soils.</title>
        <authorList>
            <person name="Itoh H."/>
            <person name="Xu Z."/>
            <person name="Mise K."/>
            <person name="Masuda Y."/>
            <person name="Ushijima N."/>
            <person name="Hayakawa C."/>
            <person name="Shiratori Y."/>
            <person name="Senoo K."/>
        </authorList>
    </citation>
    <scope>NUCLEOTIDE SEQUENCE [LARGE SCALE GENOMIC DNA]</scope>
    <source>
        <strain evidence="6">Red232</strain>
    </source>
</reference>
<feature type="region of interest" description="Disordered" evidence="2">
    <location>
        <begin position="639"/>
        <end position="695"/>
    </location>
</feature>
<evidence type="ECO:0000313" key="5">
    <source>
        <dbReference type="EMBL" id="BDG05527.1"/>
    </source>
</evidence>
<accession>A0ABM7X182</accession>
<keyword evidence="3" id="KW-1133">Transmembrane helix</keyword>
<dbReference type="Pfam" id="PF02719">
    <property type="entry name" value="Polysacc_synt_2"/>
    <property type="match status" value="1"/>
</dbReference>
<keyword evidence="3" id="KW-0472">Membrane</keyword>
<dbReference type="InterPro" id="IPR029063">
    <property type="entry name" value="SAM-dependent_MTases_sf"/>
</dbReference>
<organism evidence="5 6">
    <name type="scientific">Anaeromyxobacter oryzae</name>
    <dbReference type="NCBI Taxonomy" id="2918170"/>
    <lineage>
        <taxon>Bacteria</taxon>
        <taxon>Pseudomonadati</taxon>
        <taxon>Myxococcota</taxon>
        <taxon>Myxococcia</taxon>
        <taxon>Myxococcales</taxon>
        <taxon>Cystobacterineae</taxon>
        <taxon>Anaeromyxobacteraceae</taxon>
        <taxon>Anaeromyxobacter</taxon>
    </lineage>
</organism>
<evidence type="ECO:0000256" key="2">
    <source>
        <dbReference type="SAM" id="MobiDB-lite"/>
    </source>
</evidence>
<dbReference type="InterPro" id="IPR003869">
    <property type="entry name" value="Polysac_CapD-like"/>
</dbReference>
<dbReference type="Proteomes" id="UP001162891">
    <property type="component" value="Chromosome"/>
</dbReference>
<evidence type="ECO:0000259" key="4">
    <source>
        <dbReference type="Pfam" id="PF02719"/>
    </source>
</evidence>
<dbReference type="PANTHER" id="PTHR43318:SF1">
    <property type="entry name" value="POLYSACCHARIDE BIOSYNTHESIS PROTEIN EPSC-RELATED"/>
    <property type="match status" value="1"/>
</dbReference>
<keyword evidence="3" id="KW-0812">Transmembrane</keyword>
<feature type="transmembrane region" description="Helical" evidence="3">
    <location>
        <begin position="74"/>
        <end position="97"/>
    </location>
</feature>
<dbReference type="SUPFAM" id="SSF51735">
    <property type="entry name" value="NAD(P)-binding Rossmann-fold domains"/>
    <property type="match status" value="1"/>
</dbReference>
<feature type="domain" description="Polysaccharide biosynthesis protein CapD-like" evidence="4">
    <location>
        <begin position="318"/>
        <end position="597"/>
    </location>
</feature>
<feature type="transmembrane region" description="Helical" evidence="3">
    <location>
        <begin position="42"/>
        <end position="62"/>
    </location>
</feature>
<protein>
    <recommendedName>
        <fullName evidence="4">Polysaccharide biosynthesis protein CapD-like domain-containing protein</fullName>
    </recommendedName>
</protein>
<dbReference type="Gene3D" id="3.40.50.720">
    <property type="entry name" value="NAD(P)-binding Rossmann-like Domain"/>
    <property type="match status" value="2"/>
</dbReference>
<dbReference type="SUPFAM" id="SSF53335">
    <property type="entry name" value="S-adenosyl-L-methionine-dependent methyltransferases"/>
    <property type="match status" value="1"/>
</dbReference>
<keyword evidence="6" id="KW-1185">Reference proteome</keyword>
<dbReference type="InterPro" id="IPR051203">
    <property type="entry name" value="Polysaccharide_Synthase-Rel"/>
</dbReference>
<sequence>MTREEAAPAAGRGRARGAAADARLAHGIPGVPRARIRLPRRLGLAAVDAAIAATALCAASWLRFDGAPQAEYAAVLPTAVLLVATSRTIAGAVTGIHEWSYRLAGFSDAIRVGAAAVLGSIFFAVASLSTVGFLMPRAVLALELLLSGALLMMVRFVPRAALGWRAAWNGMQARTPRALIAGPAEASELLSRTIARAPDAPYRVVGFVGADAEMVGCRIDGHRVLGTLRDLPELFRHRSIGAVLLSDALQPAERMRELVDLCAKSRVRLKIVPSSFARIGPGSPGAILADLSPDDLLPRDAVAFSEGDVRALVSGRRVLVTGAGGSIGGELCSQLARAGVRRLVMVDMNENELYLRARALSDAHPGTDVEAVVADVREAGPLLRLGARYRPQDVFHAAAHKHVPLMECAADEAVKNNVFGSLNVARMAVDCGAERFVLISTDKAVNPSSVMGASKRVAELVVRDLGRSCTSTRVTAVRFGNVLGSAGSVVPLFKQQIANGGPVTVTHPECTRYFMTIREAVGLVLVAGLGNYGELCVLDMGEPIRIVDLARNMIALSGRVPGEDVALTYTGLRPGEKLHEQVLTEEEERVLVARGRIHVTSSPPPPADLEARLAELRRLADAGDSAGVVVALRRLVPTYRSPDPSAASTQDGSELRAPPREGAGEPAAPNNLGGRHGYRAGEPAGRRNGVAERIP</sequence>
<proteinExistence type="inferred from homology"/>
<dbReference type="PANTHER" id="PTHR43318">
    <property type="entry name" value="UDP-N-ACETYLGLUCOSAMINE 4,6-DEHYDRATASE"/>
    <property type="match status" value="1"/>
</dbReference>